<feature type="transmembrane region" description="Helical" evidence="3">
    <location>
        <begin position="203"/>
        <end position="221"/>
    </location>
</feature>
<keyword evidence="3" id="KW-0812">Transmembrane</keyword>
<comment type="caution">
    <text evidence="4">The sequence shown here is derived from an EMBL/GenBank/DDBJ whole genome shotgun (WGS) entry which is preliminary data.</text>
</comment>
<comment type="subcellular location">
    <subcellularLocation>
        <location evidence="1">Membrane</location>
        <topology evidence="1">Multi-pass membrane protein</topology>
    </subcellularLocation>
</comment>
<dbReference type="AlphaFoldDB" id="A0A8J1XZ60"/>
<feature type="transmembrane region" description="Helical" evidence="3">
    <location>
        <begin position="382"/>
        <end position="406"/>
    </location>
</feature>
<feature type="transmembrane region" description="Helical" evidence="3">
    <location>
        <begin position="241"/>
        <end position="261"/>
    </location>
</feature>
<dbReference type="EMBL" id="CAIIXF020000009">
    <property type="protein sequence ID" value="CAH1795628.1"/>
    <property type="molecule type" value="Genomic_DNA"/>
</dbReference>
<evidence type="ECO:0000256" key="2">
    <source>
        <dbReference type="SAM" id="MobiDB-lite"/>
    </source>
</evidence>
<feature type="transmembrane region" description="Helical" evidence="3">
    <location>
        <begin position="667"/>
        <end position="688"/>
    </location>
</feature>
<sequence length="694" mass="76117">MARAVKLKDDQICILDSLEEQDVTEPCFPTRNSNITHHPPSKTNRPRASTSFNTSPKNKAKTSKDSLEETEILDFTILQDDTNPLIKEPTSDISDVKTTDGPTGSDVSQPNGANVTDPTHVEADVKLMSKMEGGETNDTTPGQAEGAAGGDPHAIPDVAIQGANVVDLEDSMKQLYTEEHHLTSVPERLEIDELPKPLSKCHIFLLNLSWYGLSLMFLILSVEVVPAQIHAMVGTTGKGRWLGGMVAGGAIVTFISGPLVGMKSDRLVSKWGKRRPVMLGATLMLSLALWGMAFSAPKVMLQAPLNTNTTNATNVCMIDLVEQRCKPYLNTTTYLPLAYTNGHHHKDSVPQQQGGVNIPEVNKKSGQDTNFDVIEEERFGNIGLYIGFYLLVITCFTCVTVPLNALIADKSRPEQRGLNSGVMGFMILFGNISGAAVGLFFLQMGVFSVYGCVTGVVVITVLITVFTTPEEPAKPIHEPIEWRKILKGYWEPLKDHDFRWVFFTRFLMQQGVSTVTGFLEYWLSDMVNLPYCWSPERSVALMLLPLLGAAAISSIACGIVSDRIGRRKPLVITSALMMCITTSILSFMRGEYAYYVAIALSVIYGMGLGSFQAVDFALVMDVLDDDKDKAKDIAVWSQAMILPQALATPIGGVLLDVFERIDCELGLGYIILFLLSSFYFFLSGVFVLKIRGVK</sequence>
<evidence type="ECO:0000256" key="1">
    <source>
        <dbReference type="ARBA" id="ARBA00004141"/>
    </source>
</evidence>
<feature type="transmembrane region" description="Helical" evidence="3">
    <location>
        <begin position="447"/>
        <end position="466"/>
    </location>
</feature>
<evidence type="ECO:0000313" key="5">
    <source>
        <dbReference type="Proteomes" id="UP000749559"/>
    </source>
</evidence>
<dbReference type="InterPro" id="IPR036259">
    <property type="entry name" value="MFS_trans_sf"/>
</dbReference>
<dbReference type="InterPro" id="IPR011701">
    <property type="entry name" value="MFS"/>
</dbReference>
<dbReference type="PROSITE" id="PS50850">
    <property type="entry name" value="MFS"/>
    <property type="match status" value="1"/>
</dbReference>
<dbReference type="Proteomes" id="UP000749559">
    <property type="component" value="Unassembled WGS sequence"/>
</dbReference>
<evidence type="ECO:0000313" key="4">
    <source>
        <dbReference type="EMBL" id="CAH1795628.1"/>
    </source>
</evidence>
<evidence type="ECO:0000256" key="3">
    <source>
        <dbReference type="SAM" id="Phobius"/>
    </source>
</evidence>
<feature type="transmembrane region" description="Helical" evidence="3">
    <location>
        <begin position="500"/>
        <end position="519"/>
    </location>
</feature>
<feature type="compositionally biased region" description="Polar residues" evidence="2">
    <location>
        <begin position="30"/>
        <end position="57"/>
    </location>
</feature>
<dbReference type="InterPro" id="IPR020846">
    <property type="entry name" value="MFS_dom"/>
</dbReference>
<keyword evidence="3" id="KW-1133">Transmembrane helix</keyword>
<keyword evidence="5" id="KW-1185">Reference proteome</keyword>
<feature type="transmembrane region" description="Helical" evidence="3">
    <location>
        <begin position="539"/>
        <end position="558"/>
    </location>
</feature>
<dbReference type="GO" id="GO:0022857">
    <property type="term" value="F:transmembrane transporter activity"/>
    <property type="evidence" value="ECO:0007669"/>
    <property type="project" value="InterPro"/>
</dbReference>
<name>A0A8J1XZ60_OWEFU</name>
<dbReference type="OrthoDB" id="28755at2759"/>
<feature type="transmembrane region" description="Helical" evidence="3">
    <location>
        <begin position="277"/>
        <end position="296"/>
    </location>
</feature>
<dbReference type="PANTHER" id="PTHR23528">
    <property type="match status" value="1"/>
</dbReference>
<dbReference type="PANTHER" id="PTHR23528:SF1">
    <property type="entry name" value="MAJOR FACILITATOR SUPERFAMILY (MFS) PROFILE DOMAIN-CONTAINING PROTEIN"/>
    <property type="match status" value="1"/>
</dbReference>
<feature type="transmembrane region" description="Helical" evidence="3">
    <location>
        <begin position="570"/>
        <end position="588"/>
    </location>
</feature>
<organism evidence="4 5">
    <name type="scientific">Owenia fusiformis</name>
    <name type="common">Polychaete worm</name>
    <dbReference type="NCBI Taxonomy" id="6347"/>
    <lineage>
        <taxon>Eukaryota</taxon>
        <taxon>Metazoa</taxon>
        <taxon>Spiralia</taxon>
        <taxon>Lophotrochozoa</taxon>
        <taxon>Annelida</taxon>
        <taxon>Polychaeta</taxon>
        <taxon>Sedentaria</taxon>
        <taxon>Canalipalpata</taxon>
        <taxon>Sabellida</taxon>
        <taxon>Oweniida</taxon>
        <taxon>Oweniidae</taxon>
        <taxon>Owenia</taxon>
    </lineage>
</organism>
<dbReference type="GO" id="GO:0016020">
    <property type="term" value="C:membrane"/>
    <property type="evidence" value="ECO:0007669"/>
    <property type="project" value="UniProtKB-SubCell"/>
</dbReference>
<proteinExistence type="predicted"/>
<dbReference type="Pfam" id="PF07690">
    <property type="entry name" value="MFS_1"/>
    <property type="match status" value="1"/>
</dbReference>
<feature type="region of interest" description="Disordered" evidence="2">
    <location>
        <begin position="132"/>
        <end position="153"/>
    </location>
</feature>
<gene>
    <name evidence="4" type="ORF">OFUS_LOCUS20143</name>
</gene>
<dbReference type="Gene3D" id="1.20.1250.20">
    <property type="entry name" value="MFS general substrate transporter like domains"/>
    <property type="match status" value="2"/>
</dbReference>
<feature type="compositionally biased region" description="Polar residues" evidence="2">
    <location>
        <begin position="100"/>
        <end position="117"/>
    </location>
</feature>
<protein>
    <submittedName>
        <fullName evidence="4">Uncharacterized protein</fullName>
    </submittedName>
</protein>
<feature type="transmembrane region" description="Helical" evidence="3">
    <location>
        <begin position="594"/>
        <end position="623"/>
    </location>
</feature>
<feature type="transmembrane region" description="Helical" evidence="3">
    <location>
        <begin position="418"/>
        <end position="441"/>
    </location>
</feature>
<feature type="region of interest" description="Disordered" evidence="2">
    <location>
        <begin position="83"/>
        <end position="117"/>
    </location>
</feature>
<accession>A0A8J1XZ60</accession>
<dbReference type="SUPFAM" id="SSF103473">
    <property type="entry name" value="MFS general substrate transporter"/>
    <property type="match status" value="1"/>
</dbReference>
<keyword evidence="3" id="KW-0472">Membrane</keyword>
<reference evidence="4" key="1">
    <citation type="submission" date="2022-03" db="EMBL/GenBank/DDBJ databases">
        <authorList>
            <person name="Martin C."/>
        </authorList>
    </citation>
    <scope>NUCLEOTIDE SEQUENCE</scope>
</reference>
<feature type="region of interest" description="Disordered" evidence="2">
    <location>
        <begin position="25"/>
        <end position="66"/>
    </location>
</feature>
<feature type="transmembrane region" description="Helical" evidence="3">
    <location>
        <begin position="635"/>
        <end position="655"/>
    </location>
</feature>